<dbReference type="Proteomes" id="UP001222603">
    <property type="component" value="Unassembled WGS sequence"/>
</dbReference>
<feature type="domain" description="4Fe-4S ferredoxin-type" evidence="4">
    <location>
        <begin position="35"/>
        <end position="65"/>
    </location>
</feature>
<dbReference type="GO" id="GO:0051536">
    <property type="term" value="F:iron-sulfur cluster binding"/>
    <property type="evidence" value="ECO:0007669"/>
    <property type="project" value="UniProtKB-KW"/>
</dbReference>
<evidence type="ECO:0000256" key="3">
    <source>
        <dbReference type="ARBA" id="ARBA00023014"/>
    </source>
</evidence>
<dbReference type="InterPro" id="IPR017900">
    <property type="entry name" value="4Fe4S_Fe_S_CS"/>
</dbReference>
<evidence type="ECO:0000313" key="9">
    <source>
        <dbReference type="Proteomes" id="UP000283680"/>
    </source>
</evidence>
<dbReference type="InterPro" id="IPR001451">
    <property type="entry name" value="Hexapep"/>
</dbReference>
<keyword evidence="3" id="KW-0411">Iron-sulfur</keyword>
<dbReference type="CDD" id="cd04647">
    <property type="entry name" value="LbH_MAT_like"/>
    <property type="match status" value="1"/>
</dbReference>
<evidence type="ECO:0000256" key="1">
    <source>
        <dbReference type="ARBA" id="ARBA00022723"/>
    </source>
</evidence>
<gene>
    <name evidence="8" type="ORF">DWY92_13710</name>
    <name evidence="6" type="ORF">POZ10_15395</name>
    <name evidence="5" type="ORF">POZ22_09405</name>
    <name evidence="7" type="ORF">RVH16_15365</name>
</gene>
<evidence type="ECO:0000313" key="7">
    <source>
        <dbReference type="EMBL" id="MDU0246077.1"/>
    </source>
</evidence>
<accession>A0A412B8S5</accession>
<sequence>MIQVTDKSRCCGCNACGDVCPKDAISFHIDIEGFWYPVVDKERCINCGLCDNVCPVIHVEELKKNDLPQSECHAAIHKNIEVRFDSTSGGLFSALAERTYKEGGYVGGAIFNEDYSVSHFISNDKKDLAALRSSKYLQSNAEGFYKLVRQLLKSGEKVLVCGTPCQMAALRRFLVKDYDNLVIVDFICLGVNSPKVFRKYLDYLEDRYQSKIVYFKAKNKELGWRQLTSKVVFQNKQILYDTKDTSFFTIGYLGTKVYSRPSCYDCQFKGFPRMADITVADYWGAEHTVGKELDNDMGTSLVMLNSQKGKSYFETIKSTIIEKKVPFESILGGNRALVQSLDAPLVDRVSFYEDLDTMPFQDIAAKYIRRPIDILTWKRKLKNVLRFLWNIASVSRFNLPLYWKNIRYNLFCKQVKCSIVRGAFILIHRNTILEIHPKAHVKVKGIFVIGQKRFSKSRLETRLLVENNAVLQIDNNFSLGYGSDVEVFKNAFLHIEGNGATNINATIICGEHIHLCDRVMLGRDITIRDNNGNHYIAMRGYKDTRPVFIGQHAWLCEGAIIMPGVKIGDGAIIGAKSFVTQNVSAYSMVSGNPAQVIEEDVYWKY</sequence>
<dbReference type="EMBL" id="JAWDEU010000002">
    <property type="protein sequence ID" value="MDU0246077.1"/>
    <property type="molecule type" value="Genomic_DNA"/>
</dbReference>
<dbReference type="AlphaFoldDB" id="A0A412B8S5"/>
<reference evidence="5" key="2">
    <citation type="submission" date="2022-10" db="EMBL/GenBank/DDBJ databases">
        <title>Human gut microbiome strain richness.</title>
        <authorList>
            <person name="Chen-Liaw A."/>
        </authorList>
    </citation>
    <scope>NUCLEOTIDE SEQUENCE</scope>
    <source>
        <strain evidence="6">1001713st1_F9_1001713B170221_170320</strain>
        <strain evidence="5">BSD2780061687st1_G10_BSD2780061687b_171204</strain>
    </source>
</reference>
<dbReference type="SUPFAM" id="SSF54862">
    <property type="entry name" value="4Fe-4S ferredoxins"/>
    <property type="match status" value="1"/>
</dbReference>
<dbReference type="InterPro" id="IPR017896">
    <property type="entry name" value="4Fe4S_Fe-S-bd"/>
</dbReference>
<dbReference type="EMBL" id="QRTH01000007">
    <property type="protein sequence ID" value="RGQ49656.1"/>
    <property type="molecule type" value="Genomic_DNA"/>
</dbReference>
<dbReference type="Gene3D" id="2.160.10.10">
    <property type="entry name" value="Hexapeptide repeat proteins"/>
    <property type="match status" value="1"/>
</dbReference>
<organism evidence="8 9">
    <name type="scientific">Bacteroides uniformis</name>
    <dbReference type="NCBI Taxonomy" id="820"/>
    <lineage>
        <taxon>Bacteria</taxon>
        <taxon>Pseudomonadati</taxon>
        <taxon>Bacteroidota</taxon>
        <taxon>Bacteroidia</taxon>
        <taxon>Bacteroidales</taxon>
        <taxon>Bacteroidaceae</taxon>
        <taxon>Bacteroides</taxon>
    </lineage>
</organism>
<dbReference type="InterPro" id="IPR052977">
    <property type="entry name" value="Polyferredoxin-like_ET"/>
</dbReference>
<dbReference type="Gene3D" id="3.30.70.20">
    <property type="match status" value="1"/>
</dbReference>
<dbReference type="PANTHER" id="PTHR43193:SF2">
    <property type="entry name" value="POLYFERREDOXIN PROTEIN FWDF"/>
    <property type="match status" value="1"/>
</dbReference>
<dbReference type="PROSITE" id="PS51379">
    <property type="entry name" value="4FE4S_FER_2"/>
    <property type="match status" value="2"/>
</dbReference>
<dbReference type="GO" id="GO:0046872">
    <property type="term" value="F:metal ion binding"/>
    <property type="evidence" value="ECO:0007669"/>
    <property type="project" value="UniProtKB-KW"/>
</dbReference>
<feature type="domain" description="4Fe-4S ferredoxin-type" evidence="4">
    <location>
        <begin position="1"/>
        <end position="30"/>
    </location>
</feature>
<dbReference type="Proteomes" id="UP000283680">
    <property type="component" value="Unassembled WGS sequence"/>
</dbReference>
<dbReference type="Pfam" id="PF12838">
    <property type="entry name" value="Fer4_7"/>
    <property type="match status" value="1"/>
</dbReference>
<dbReference type="Proteomes" id="UP001214113">
    <property type="component" value="Unassembled WGS sequence"/>
</dbReference>
<evidence type="ECO:0000259" key="4">
    <source>
        <dbReference type="PROSITE" id="PS51379"/>
    </source>
</evidence>
<dbReference type="EMBL" id="JAQNSI010000432">
    <property type="protein sequence ID" value="MDC1902000.1"/>
    <property type="molecule type" value="Genomic_DNA"/>
</dbReference>
<dbReference type="Pfam" id="PF00132">
    <property type="entry name" value="Hexapep"/>
    <property type="match status" value="1"/>
</dbReference>
<reference evidence="8 9" key="1">
    <citation type="submission" date="2018-08" db="EMBL/GenBank/DDBJ databases">
        <title>A genome reference for cultivated species of the human gut microbiota.</title>
        <authorList>
            <person name="Zou Y."/>
            <person name="Xue W."/>
            <person name="Luo G."/>
        </authorList>
    </citation>
    <scope>NUCLEOTIDE SEQUENCE [LARGE SCALE GENOMIC DNA]</scope>
    <source>
        <strain evidence="8 9">AF28-11</strain>
    </source>
</reference>
<dbReference type="EMBL" id="JAQNSB010000012">
    <property type="protein sequence ID" value="MDC1854992.1"/>
    <property type="molecule type" value="Genomic_DNA"/>
</dbReference>
<protein>
    <submittedName>
        <fullName evidence="8">4Fe-4S dicluster domain-containing protein</fullName>
    </submittedName>
    <submittedName>
        <fullName evidence="5">Coenzyme F420 hydrogenase/dehydrogenase, beta subunit C-terminal domain</fullName>
    </submittedName>
</protein>
<dbReference type="Pfam" id="PF04432">
    <property type="entry name" value="FrhB_FdhB_C"/>
    <property type="match status" value="1"/>
</dbReference>
<dbReference type="PANTHER" id="PTHR43193">
    <property type="match status" value="1"/>
</dbReference>
<reference evidence="7" key="3">
    <citation type="submission" date="2023-10" db="EMBL/GenBank/DDBJ databases">
        <title>Genome of Potential pathogenic bacteria in Crohn's disease.</title>
        <authorList>
            <person name="Rodriguez-Palacios A."/>
        </authorList>
    </citation>
    <scope>NUCLEOTIDE SEQUENCE</scope>
    <source>
        <strain evidence="7">CavFT-hAR50</strain>
    </source>
</reference>
<keyword evidence="2" id="KW-0408">Iron</keyword>
<evidence type="ECO:0000256" key="2">
    <source>
        <dbReference type="ARBA" id="ARBA00023004"/>
    </source>
</evidence>
<dbReference type="InterPro" id="IPR007525">
    <property type="entry name" value="FrhB_FdhB_C"/>
</dbReference>
<evidence type="ECO:0000313" key="5">
    <source>
        <dbReference type="EMBL" id="MDC1854992.1"/>
    </source>
</evidence>
<comment type="caution">
    <text evidence="8">The sequence shown here is derived from an EMBL/GenBank/DDBJ whole genome shotgun (WGS) entry which is preliminary data.</text>
</comment>
<keyword evidence="1" id="KW-0479">Metal-binding</keyword>
<name>A0A412B8S5_BACUN</name>
<proteinExistence type="predicted"/>
<evidence type="ECO:0000313" key="8">
    <source>
        <dbReference type="EMBL" id="RGQ49656.1"/>
    </source>
</evidence>
<dbReference type="PROSITE" id="PS00198">
    <property type="entry name" value="4FE4S_FER_1"/>
    <property type="match status" value="2"/>
</dbReference>
<dbReference type="InterPro" id="IPR011004">
    <property type="entry name" value="Trimer_LpxA-like_sf"/>
</dbReference>
<dbReference type="Proteomes" id="UP001181247">
    <property type="component" value="Unassembled WGS sequence"/>
</dbReference>
<dbReference type="SUPFAM" id="SSF51161">
    <property type="entry name" value="Trimeric LpxA-like enzymes"/>
    <property type="match status" value="1"/>
</dbReference>
<evidence type="ECO:0000313" key="6">
    <source>
        <dbReference type="EMBL" id="MDC1902000.1"/>
    </source>
</evidence>